<dbReference type="PROSITE" id="PS50263">
    <property type="entry name" value="CN_HYDROLASE"/>
    <property type="match status" value="1"/>
</dbReference>
<dbReference type="GO" id="GO:0016787">
    <property type="term" value="F:hydrolase activity"/>
    <property type="evidence" value="ECO:0007669"/>
    <property type="project" value="UniProtKB-KW"/>
</dbReference>
<reference evidence="2 3" key="1">
    <citation type="journal article" date="2016" name="Front. Microbiol.">
        <title>Comprehensive Phylogenetic Analysis of Bovine Non-aureus Staphylococci Species Based on Whole-Genome Sequencing.</title>
        <authorList>
            <person name="Naushad S."/>
            <person name="Barkema H.W."/>
            <person name="Luby C."/>
            <person name="Condas L.A."/>
            <person name="Nobrega D.B."/>
            <person name="Carson D.A."/>
            <person name="De Buck J."/>
        </authorList>
    </citation>
    <scope>NUCLEOTIDE SEQUENCE [LARGE SCALE GENOMIC DNA]</scope>
    <source>
        <strain evidence="2 3">SNUC 1388</strain>
    </source>
</reference>
<dbReference type="GeneID" id="93844683"/>
<proteinExistence type="inferred from homology"/>
<evidence type="ECO:0000313" key="2">
    <source>
        <dbReference type="EMBL" id="RIL41950.1"/>
    </source>
</evidence>
<organism evidence="2 3">
    <name type="scientific">Staphylococcus gallinarum</name>
    <dbReference type="NCBI Taxonomy" id="1293"/>
    <lineage>
        <taxon>Bacteria</taxon>
        <taxon>Bacillati</taxon>
        <taxon>Bacillota</taxon>
        <taxon>Bacilli</taxon>
        <taxon>Bacillales</taxon>
        <taxon>Staphylococcaceae</taxon>
        <taxon>Staphylococcus</taxon>
    </lineage>
</organism>
<comment type="caution">
    <text evidence="2">The sequence shown here is derived from an EMBL/GenBank/DDBJ whole genome shotgun (WGS) entry which is preliminary data.</text>
</comment>
<comment type="similarity">
    <text evidence="1">Belongs to the carbon-nitrogen hydrolase superfamily. NIT1/NIT2 family.</text>
</comment>
<dbReference type="RefSeq" id="WP_107513041.1">
    <property type="nucleotide sequence ID" value="NZ_CP069082.1"/>
</dbReference>
<dbReference type="EMBL" id="QXRZ01000007">
    <property type="protein sequence ID" value="RIL41950.1"/>
    <property type="molecule type" value="Genomic_DNA"/>
</dbReference>
<dbReference type="Proteomes" id="UP000283576">
    <property type="component" value="Unassembled WGS sequence"/>
</dbReference>
<dbReference type="AlphaFoldDB" id="A0A3A0GUZ1"/>
<gene>
    <name evidence="2" type="ORF">BUZ01_10970</name>
</gene>
<dbReference type="Gene3D" id="3.60.110.10">
    <property type="entry name" value="Carbon-nitrogen hydrolase"/>
    <property type="match status" value="1"/>
</dbReference>
<keyword evidence="2" id="KW-0378">Hydrolase</keyword>
<dbReference type="Pfam" id="PF00795">
    <property type="entry name" value="CN_hydrolase"/>
    <property type="match status" value="1"/>
</dbReference>
<dbReference type="CDD" id="cd07583">
    <property type="entry name" value="nitrilase_5"/>
    <property type="match status" value="1"/>
</dbReference>
<dbReference type="InterPro" id="IPR036526">
    <property type="entry name" value="C-N_Hydrolase_sf"/>
</dbReference>
<dbReference type="PANTHER" id="PTHR23088">
    <property type="entry name" value="NITRILASE-RELATED"/>
    <property type="match status" value="1"/>
</dbReference>
<sequence>MNIEIFQFKVEPANVTLNEETILNWFEKYVSNDTDLVVLPEMWNNGYALPQLHQLADKNLTRSYAFISKLAKQFQVDIVAGSVSNSKNDHIYNSAFTVTKDGTLVNSYDKVHLVPMLDEPRFMTPGTTVPEKFKLSNGIEATQIICYDLRFPELLRYPAKNGAQIAFYVAQWPEVRANHWLALLQARAIENNIFIVACNGCGDDGNTLYAGKSAVINPNGEIVEQLKEKEGHITCEIDLNEVEQQRAAIPVFDNLRTDLYKH</sequence>
<dbReference type="SUPFAM" id="SSF56317">
    <property type="entry name" value="Carbon-nitrogen hydrolase"/>
    <property type="match status" value="1"/>
</dbReference>
<name>A0A3A0GUZ1_STAGA</name>
<dbReference type="PANTHER" id="PTHR23088:SF27">
    <property type="entry name" value="DEAMINATED GLUTATHIONE AMIDASE"/>
    <property type="match status" value="1"/>
</dbReference>
<dbReference type="InterPro" id="IPR003010">
    <property type="entry name" value="C-N_Hydrolase"/>
</dbReference>
<protein>
    <submittedName>
        <fullName evidence="2">Carbon-nitrogen family hydrolase</fullName>
    </submittedName>
</protein>
<accession>A0A3A0GUZ1</accession>
<evidence type="ECO:0000313" key="3">
    <source>
        <dbReference type="Proteomes" id="UP000283576"/>
    </source>
</evidence>
<evidence type="ECO:0000256" key="1">
    <source>
        <dbReference type="ARBA" id="ARBA00010613"/>
    </source>
</evidence>